<evidence type="ECO:0000256" key="2">
    <source>
        <dbReference type="SAM" id="Phobius"/>
    </source>
</evidence>
<accession>A0A2M9ZN80</accession>
<evidence type="ECO:0000256" key="1">
    <source>
        <dbReference type="SAM" id="MobiDB-lite"/>
    </source>
</evidence>
<gene>
    <name evidence="3" type="ORF">CH373_08265</name>
</gene>
<feature type="transmembrane region" description="Helical" evidence="2">
    <location>
        <begin position="21"/>
        <end position="39"/>
    </location>
</feature>
<dbReference type="EMBL" id="NPDZ01000004">
    <property type="protein sequence ID" value="PJZ73495.1"/>
    <property type="molecule type" value="Genomic_DNA"/>
</dbReference>
<organism evidence="3 4">
    <name type="scientific">Leptospira perolatii</name>
    <dbReference type="NCBI Taxonomy" id="2023191"/>
    <lineage>
        <taxon>Bacteria</taxon>
        <taxon>Pseudomonadati</taxon>
        <taxon>Spirochaetota</taxon>
        <taxon>Spirochaetia</taxon>
        <taxon>Leptospirales</taxon>
        <taxon>Leptospiraceae</taxon>
        <taxon>Leptospira</taxon>
    </lineage>
</organism>
<feature type="compositionally biased region" description="Low complexity" evidence="1">
    <location>
        <begin position="645"/>
        <end position="656"/>
    </location>
</feature>
<dbReference type="AlphaFoldDB" id="A0A2M9ZN80"/>
<dbReference type="Proteomes" id="UP000231990">
    <property type="component" value="Unassembled WGS sequence"/>
</dbReference>
<name>A0A2M9ZN80_9LEPT</name>
<evidence type="ECO:0000313" key="3">
    <source>
        <dbReference type="EMBL" id="PJZ73495.1"/>
    </source>
</evidence>
<keyword evidence="2" id="KW-0812">Transmembrane</keyword>
<dbReference type="RefSeq" id="WP_100734084.1">
    <property type="nucleotide sequence ID" value="NZ_NPDZ01000004.1"/>
</dbReference>
<proteinExistence type="predicted"/>
<keyword evidence="2" id="KW-1133">Transmembrane helix</keyword>
<sequence>MVLKLALPNSRQGFSAIPLRLFFCILFFSAFQFFTIPLSSQPKSIDFIYVDSNTGQSSGGHAALRLGNLVYHFQYYPDEIFRLVREPYNTFSFAYNTYSNRTSKLAKIEIEDAGFDAIQSGFDRISVQQFKHLNNLESLKKDTEMFSGLLEKNPRIRIQAFGYFSRSNNQTNANEIHGIPDRKDLRNSMDNVLGKGWFSRIRTKLKEELFLALDENRFGQFSTLPEANLKDYPFYKGGPSSWILPRLEKLAFLETLENHYNLHPDFVFSVESVPLQASEIQRLTEFRNYLIAQIISAIQEDSFDWGASSLIAYARILAIDLSLNSGKLFFLVSYPESSGLISSTAIAEEKPSANQISEEVFGLALETWNFIFQKKIWKEDDYRLLEDVWNRDWELRTGLSRKIAVRNTFDKLIPKLKGDYFPAFPIPPKDQLEKYLSISEEREKIYYDNLKNIYNFRILTRNCTTEIFDSMDRTLSDKEYSGWLGEKVKPRRSFAFIPFLAYESVKDHWKFKSEEVALSYRRKKLQELALREPSWKVYLRESNTLSSTLYKSNEEDPPFLFFTDDIILVRPIYGLINISYAIGNGALGVLTLPFDKGKRLQNGLQSMFFSLPELFFFNIRKGSFPAALDSTNSEIKSVERKDGSSESNHSPSSHRP</sequence>
<keyword evidence="2" id="KW-0472">Membrane</keyword>
<evidence type="ECO:0000313" key="4">
    <source>
        <dbReference type="Proteomes" id="UP000231990"/>
    </source>
</evidence>
<evidence type="ECO:0008006" key="5">
    <source>
        <dbReference type="Google" id="ProtNLM"/>
    </source>
</evidence>
<feature type="region of interest" description="Disordered" evidence="1">
    <location>
        <begin position="632"/>
        <end position="656"/>
    </location>
</feature>
<protein>
    <recommendedName>
        <fullName evidence="5">DUF4105 domain-containing protein</fullName>
    </recommendedName>
</protein>
<reference evidence="3 4" key="1">
    <citation type="submission" date="2017-07" db="EMBL/GenBank/DDBJ databases">
        <title>Leptospira spp. isolated from tropical soils.</title>
        <authorList>
            <person name="Thibeaux R."/>
            <person name="Iraola G."/>
            <person name="Ferres I."/>
            <person name="Bierque E."/>
            <person name="Girault D."/>
            <person name="Soupe-Gilbert M.-E."/>
            <person name="Picardeau M."/>
            <person name="Goarant C."/>
        </authorList>
    </citation>
    <scope>NUCLEOTIDE SEQUENCE [LARGE SCALE GENOMIC DNA]</scope>
    <source>
        <strain evidence="3 4">FH1-B-B1</strain>
    </source>
</reference>
<comment type="caution">
    <text evidence="3">The sequence shown here is derived from an EMBL/GenBank/DDBJ whole genome shotgun (WGS) entry which is preliminary data.</text>
</comment>